<dbReference type="PROSITE" id="PS51904">
    <property type="entry name" value="GLYCOSYL_HYDROL_F25_2"/>
    <property type="match status" value="1"/>
</dbReference>
<evidence type="ECO:0000256" key="3">
    <source>
        <dbReference type="SAM" id="SignalP"/>
    </source>
</evidence>
<evidence type="ECO:0000313" key="5">
    <source>
        <dbReference type="Proteomes" id="UP001162131"/>
    </source>
</evidence>
<protein>
    <recommendedName>
        <fullName evidence="6">Lysozyme</fullName>
    </recommendedName>
</protein>
<dbReference type="AlphaFoldDB" id="A0AAU9IS54"/>
<dbReference type="InterPro" id="IPR002053">
    <property type="entry name" value="Glyco_hydro_25"/>
</dbReference>
<comment type="caution">
    <text evidence="4">The sequence shown here is derived from an EMBL/GenBank/DDBJ whole genome shotgun (WGS) entry which is preliminary data.</text>
</comment>
<proteinExistence type="inferred from homology"/>
<dbReference type="GO" id="GO:0003796">
    <property type="term" value="F:lysozyme activity"/>
    <property type="evidence" value="ECO:0007669"/>
    <property type="project" value="InterPro"/>
</dbReference>
<feature type="chain" id="PRO_5043897129" description="Lysozyme" evidence="3">
    <location>
        <begin position="19"/>
        <end position="219"/>
    </location>
</feature>
<feature type="signal peptide" evidence="3">
    <location>
        <begin position="1"/>
        <end position="18"/>
    </location>
</feature>
<evidence type="ECO:0008006" key="6">
    <source>
        <dbReference type="Google" id="ProtNLM"/>
    </source>
</evidence>
<dbReference type="GO" id="GO:0009253">
    <property type="term" value="P:peptidoglycan catabolic process"/>
    <property type="evidence" value="ECO:0007669"/>
    <property type="project" value="InterPro"/>
</dbReference>
<dbReference type="Gene3D" id="3.20.20.80">
    <property type="entry name" value="Glycosidases"/>
    <property type="match status" value="1"/>
</dbReference>
<dbReference type="InterPro" id="IPR051595">
    <property type="entry name" value="GH25_Enzymes"/>
</dbReference>
<dbReference type="GO" id="GO:0016998">
    <property type="term" value="P:cell wall macromolecule catabolic process"/>
    <property type="evidence" value="ECO:0007669"/>
    <property type="project" value="InterPro"/>
</dbReference>
<evidence type="ECO:0000313" key="4">
    <source>
        <dbReference type="EMBL" id="CAG9312340.1"/>
    </source>
</evidence>
<organism evidence="4 5">
    <name type="scientific">Blepharisma stoltei</name>
    <dbReference type="NCBI Taxonomy" id="1481888"/>
    <lineage>
        <taxon>Eukaryota</taxon>
        <taxon>Sar</taxon>
        <taxon>Alveolata</taxon>
        <taxon>Ciliophora</taxon>
        <taxon>Postciliodesmatophora</taxon>
        <taxon>Heterotrichea</taxon>
        <taxon>Heterotrichida</taxon>
        <taxon>Blepharismidae</taxon>
        <taxon>Blepharisma</taxon>
    </lineage>
</organism>
<dbReference type="PANTHER" id="PTHR23208:SF36">
    <property type="entry name" value="LYSOZYME-RELATED"/>
    <property type="match status" value="1"/>
</dbReference>
<name>A0AAU9IS54_9CILI</name>
<dbReference type="SUPFAM" id="SSF51445">
    <property type="entry name" value="(Trans)glycosidases"/>
    <property type="match status" value="1"/>
</dbReference>
<keyword evidence="2 3" id="KW-0732">Signal</keyword>
<reference evidence="4" key="1">
    <citation type="submission" date="2021-09" db="EMBL/GenBank/DDBJ databases">
        <authorList>
            <consortium name="AG Swart"/>
            <person name="Singh M."/>
            <person name="Singh A."/>
            <person name="Seah K."/>
            <person name="Emmerich C."/>
        </authorList>
    </citation>
    <scope>NUCLEOTIDE SEQUENCE</scope>
    <source>
        <strain evidence="4">ATCC30299</strain>
    </source>
</reference>
<dbReference type="InterPro" id="IPR017853">
    <property type="entry name" value="GH"/>
</dbReference>
<gene>
    <name evidence="4" type="ORF">BSTOLATCC_MIC5582</name>
</gene>
<dbReference type="EMBL" id="CAJZBQ010000005">
    <property type="protein sequence ID" value="CAG9312340.1"/>
    <property type="molecule type" value="Genomic_DNA"/>
</dbReference>
<dbReference type="GO" id="GO:0007165">
    <property type="term" value="P:signal transduction"/>
    <property type="evidence" value="ECO:0007669"/>
    <property type="project" value="TreeGrafter"/>
</dbReference>
<keyword evidence="5" id="KW-1185">Reference proteome</keyword>
<dbReference type="Proteomes" id="UP001162131">
    <property type="component" value="Unassembled WGS sequence"/>
</dbReference>
<evidence type="ECO:0000256" key="1">
    <source>
        <dbReference type="ARBA" id="ARBA00010646"/>
    </source>
</evidence>
<evidence type="ECO:0000256" key="2">
    <source>
        <dbReference type="ARBA" id="ARBA00022729"/>
    </source>
</evidence>
<dbReference type="PANTHER" id="PTHR23208">
    <property type="entry name" value="LYSOZYME PROTEIN"/>
    <property type="match status" value="1"/>
</dbReference>
<comment type="similarity">
    <text evidence="1">Belongs to the glycosyl hydrolase 25 family.</text>
</comment>
<accession>A0AAU9IS54</accession>
<sequence>MKNFILSLFFSFFPLTFADLGVDISIATSKESFACLLNQGYTFVIIRAYCSYGAVDPNLVTNIQNAQSAGFQSIQVYMFPCFPCGNPQNQVLELVEVITPYLEQVRDPIWIEATKYAWSTNQQQNQNFLFSMGSSIRSLAASTAGILTSQTDWTNIVGSNWVGSGGFTLWSIQHDDVPEINTDSYDFFIDYYLKQYEGPMTICNTTVNFDTDAGATLIE</sequence>